<dbReference type="NCBIfam" id="TIGR03953">
    <property type="entry name" value="rplD_bact"/>
    <property type="match status" value="1"/>
</dbReference>
<dbReference type="Proteomes" id="UP000034816">
    <property type="component" value="Unassembled WGS sequence"/>
</dbReference>
<comment type="similarity">
    <text evidence="1">Belongs to the universal ribosomal protein uL4 family.</text>
</comment>
<dbReference type="Pfam" id="PF00573">
    <property type="entry name" value="Ribosomal_L4"/>
    <property type="match status" value="1"/>
</dbReference>
<sequence length="202" mass="22569">MVEKKVTKTTEEKKVSLNKNVWEVPYNGDLVSQVLGVYFSNERKGTSNAKTRGDVSGGGIKPWRQKGTGRARSGSIRSPLWVGGGVTFVPNNKNWSKRINKGMARKATCIMLSERLRKKELEFINIEATELNKIRKNIEGDKHNRIMVISDDANVIAALRNMEKIITIEGGKVNAKHLASAKKILIDNNVVKLLEERLTNGK</sequence>
<evidence type="ECO:0000256" key="2">
    <source>
        <dbReference type="ARBA" id="ARBA00022980"/>
    </source>
</evidence>
<comment type="caution">
    <text evidence="7">The sequence shown here is derived from an EMBL/GenBank/DDBJ whole genome shotgun (WGS) entry which is preliminary data.</text>
</comment>
<gene>
    <name evidence="7" type="ORF">UR73_C0003G0019</name>
</gene>
<dbReference type="Gene3D" id="3.40.1370.10">
    <property type="match status" value="1"/>
</dbReference>
<evidence type="ECO:0000313" key="8">
    <source>
        <dbReference type="Proteomes" id="UP000034816"/>
    </source>
</evidence>
<dbReference type="GO" id="GO:0003735">
    <property type="term" value="F:structural constituent of ribosome"/>
    <property type="evidence" value="ECO:0007669"/>
    <property type="project" value="InterPro"/>
</dbReference>
<dbReference type="EMBL" id="LBQH01000003">
    <property type="protein sequence ID" value="KKP78124.1"/>
    <property type="molecule type" value="Genomic_DNA"/>
</dbReference>
<dbReference type="PANTHER" id="PTHR10746">
    <property type="entry name" value="50S RIBOSOMAL PROTEIN L4"/>
    <property type="match status" value="1"/>
</dbReference>
<dbReference type="AlphaFoldDB" id="A0A0G0C8Q8"/>
<proteinExistence type="inferred from homology"/>
<dbReference type="InterPro" id="IPR023574">
    <property type="entry name" value="Ribosomal_uL4_dom_sf"/>
</dbReference>
<dbReference type="GO" id="GO:0005840">
    <property type="term" value="C:ribosome"/>
    <property type="evidence" value="ECO:0007669"/>
    <property type="project" value="UniProtKB-KW"/>
</dbReference>
<evidence type="ECO:0000256" key="4">
    <source>
        <dbReference type="ARBA" id="ARBA00035244"/>
    </source>
</evidence>
<dbReference type="GO" id="GO:1990904">
    <property type="term" value="C:ribonucleoprotein complex"/>
    <property type="evidence" value="ECO:0007669"/>
    <property type="project" value="UniProtKB-KW"/>
</dbReference>
<accession>A0A0G0C8Q8</accession>
<protein>
    <recommendedName>
        <fullName evidence="4">Large ribosomal subunit protein uL4</fullName>
    </recommendedName>
    <alternativeName>
        <fullName evidence="5">50S ribosomal protein L4</fullName>
    </alternativeName>
</protein>
<evidence type="ECO:0000256" key="6">
    <source>
        <dbReference type="SAM" id="MobiDB-lite"/>
    </source>
</evidence>
<organism evidence="7 8">
    <name type="scientific">candidate division WS6 bacterium GW2011_GWF1_35_23</name>
    <dbReference type="NCBI Taxonomy" id="1619097"/>
    <lineage>
        <taxon>Bacteria</taxon>
        <taxon>Candidatus Dojkabacteria</taxon>
    </lineage>
</organism>
<dbReference type="GO" id="GO:0006412">
    <property type="term" value="P:translation"/>
    <property type="evidence" value="ECO:0007669"/>
    <property type="project" value="InterPro"/>
</dbReference>
<dbReference type="InterPro" id="IPR002136">
    <property type="entry name" value="Ribosomal_uL4"/>
</dbReference>
<dbReference type="PATRIC" id="fig|1619097.3.peg.52"/>
<evidence type="ECO:0000256" key="1">
    <source>
        <dbReference type="ARBA" id="ARBA00010528"/>
    </source>
</evidence>
<dbReference type="PANTHER" id="PTHR10746:SF6">
    <property type="entry name" value="LARGE RIBOSOMAL SUBUNIT PROTEIN UL4M"/>
    <property type="match status" value="1"/>
</dbReference>
<keyword evidence="3" id="KW-0687">Ribonucleoprotein</keyword>
<name>A0A0G0C8Q8_9BACT</name>
<evidence type="ECO:0000313" key="7">
    <source>
        <dbReference type="EMBL" id="KKP78124.1"/>
    </source>
</evidence>
<evidence type="ECO:0000256" key="5">
    <source>
        <dbReference type="ARBA" id="ARBA00035462"/>
    </source>
</evidence>
<dbReference type="InterPro" id="IPR013005">
    <property type="entry name" value="Ribosomal_uL4-like"/>
</dbReference>
<evidence type="ECO:0000256" key="3">
    <source>
        <dbReference type="ARBA" id="ARBA00023274"/>
    </source>
</evidence>
<keyword evidence="2 7" id="KW-0689">Ribosomal protein</keyword>
<dbReference type="SUPFAM" id="SSF52166">
    <property type="entry name" value="Ribosomal protein L4"/>
    <property type="match status" value="1"/>
</dbReference>
<reference evidence="7 8" key="1">
    <citation type="journal article" date="2015" name="Nature">
        <title>rRNA introns, odd ribosomes, and small enigmatic genomes across a large radiation of phyla.</title>
        <authorList>
            <person name="Brown C.T."/>
            <person name="Hug L.A."/>
            <person name="Thomas B.C."/>
            <person name="Sharon I."/>
            <person name="Castelle C.J."/>
            <person name="Singh A."/>
            <person name="Wilkins M.J."/>
            <person name="Williams K.H."/>
            <person name="Banfield J.F."/>
        </authorList>
    </citation>
    <scope>NUCLEOTIDE SEQUENCE [LARGE SCALE GENOMIC DNA]</scope>
</reference>
<feature type="region of interest" description="Disordered" evidence="6">
    <location>
        <begin position="45"/>
        <end position="74"/>
    </location>
</feature>